<keyword evidence="3" id="KW-1185">Reference proteome</keyword>
<name>A0ABR2K9R0_9EUKA</name>
<dbReference type="Proteomes" id="UP001470230">
    <property type="component" value="Unassembled WGS sequence"/>
</dbReference>
<reference evidence="2 3" key="1">
    <citation type="submission" date="2024-04" db="EMBL/GenBank/DDBJ databases">
        <title>Tritrichomonas musculus Genome.</title>
        <authorList>
            <person name="Alves-Ferreira E."/>
            <person name="Grigg M."/>
            <person name="Lorenzi H."/>
            <person name="Galac M."/>
        </authorList>
    </citation>
    <scope>NUCLEOTIDE SEQUENCE [LARGE SCALE GENOMIC DNA]</scope>
    <source>
        <strain evidence="2 3">EAF2021</strain>
    </source>
</reference>
<feature type="coiled-coil region" evidence="1">
    <location>
        <begin position="71"/>
        <end position="98"/>
    </location>
</feature>
<evidence type="ECO:0000313" key="2">
    <source>
        <dbReference type="EMBL" id="KAK8887849.1"/>
    </source>
</evidence>
<comment type="caution">
    <text evidence="2">The sequence shown here is derived from an EMBL/GenBank/DDBJ whole genome shotgun (WGS) entry which is preliminary data.</text>
</comment>
<keyword evidence="1" id="KW-0175">Coiled coil</keyword>
<protein>
    <submittedName>
        <fullName evidence="2">Uncharacterized protein</fullName>
    </submittedName>
</protein>
<evidence type="ECO:0000256" key="1">
    <source>
        <dbReference type="SAM" id="Coils"/>
    </source>
</evidence>
<evidence type="ECO:0000313" key="3">
    <source>
        <dbReference type="Proteomes" id="UP001470230"/>
    </source>
</evidence>
<accession>A0ABR2K9R0</accession>
<organism evidence="2 3">
    <name type="scientific">Tritrichomonas musculus</name>
    <dbReference type="NCBI Taxonomy" id="1915356"/>
    <lineage>
        <taxon>Eukaryota</taxon>
        <taxon>Metamonada</taxon>
        <taxon>Parabasalia</taxon>
        <taxon>Tritrichomonadida</taxon>
        <taxon>Tritrichomonadidae</taxon>
        <taxon>Tritrichomonas</taxon>
    </lineage>
</organism>
<gene>
    <name evidence="2" type="ORF">M9Y10_038908</name>
</gene>
<dbReference type="EMBL" id="JAPFFF010000006">
    <property type="protein sequence ID" value="KAK8887849.1"/>
    <property type="molecule type" value="Genomic_DNA"/>
</dbReference>
<sequence length="109" mass="13073">MINSTLLKTTSQLTSELNKLKLEFSNTLTQMKKLFEDQRKDLETITAIQVNKDKNDDIVREERQKSFDNELNKMKAERERQKSTFDKSLNEMKEKQEEVIKNRHYFKIS</sequence>
<proteinExistence type="predicted"/>